<dbReference type="EMBL" id="ML977561">
    <property type="protein sequence ID" value="KAF2005817.1"/>
    <property type="molecule type" value="Genomic_DNA"/>
</dbReference>
<keyword evidence="8" id="KW-0010">Activator</keyword>
<gene>
    <name evidence="8" type="primary">MED4</name>
    <name evidence="10" type="ORF">P154DRAFT_542350</name>
</gene>
<keyword evidence="6 8" id="KW-0539">Nucleus</keyword>
<evidence type="ECO:0000313" key="11">
    <source>
        <dbReference type="Proteomes" id="UP000799779"/>
    </source>
</evidence>
<evidence type="ECO:0000256" key="7">
    <source>
        <dbReference type="ARBA" id="ARBA00031257"/>
    </source>
</evidence>
<comment type="subunit">
    <text evidence="8">Component of the Mediator complex.</text>
</comment>
<feature type="compositionally biased region" description="Basic and acidic residues" evidence="9">
    <location>
        <begin position="127"/>
        <end position="141"/>
    </location>
</feature>
<evidence type="ECO:0000256" key="3">
    <source>
        <dbReference type="ARBA" id="ARBA00020629"/>
    </source>
</evidence>
<dbReference type="GO" id="GO:0003712">
    <property type="term" value="F:transcription coregulator activity"/>
    <property type="evidence" value="ECO:0007669"/>
    <property type="project" value="InterPro"/>
</dbReference>
<evidence type="ECO:0000256" key="9">
    <source>
        <dbReference type="SAM" id="MobiDB-lite"/>
    </source>
</evidence>
<feature type="compositionally biased region" description="Basic and acidic residues" evidence="9">
    <location>
        <begin position="166"/>
        <end position="180"/>
    </location>
</feature>
<evidence type="ECO:0000256" key="1">
    <source>
        <dbReference type="ARBA" id="ARBA00004123"/>
    </source>
</evidence>
<comment type="function">
    <text evidence="8">Component of the Mediator complex, a coactivator involved in the regulated transcription of nearly all RNA polymerase II-dependent genes. Mediator functions as a bridge to convey information from gene-specific regulatory proteins to the basal RNA polymerase II transcription machinery. Mediator is recruited to promoters by direct interactions with regulatory proteins and serves as a scaffold for the assembly of a functional preinitiation complex with RNA polymerase II and the general transcription factors.</text>
</comment>
<reference evidence="10" key="1">
    <citation type="journal article" date="2020" name="Stud. Mycol.">
        <title>101 Dothideomycetes genomes: a test case for predicting lifestyles and emergence of pathogens.</title>
        <authorList>
            <person name="Haridas S."/>
            <person name="Albert R."/>
            <person name="Binder M."/>
            <person name="Bloem J."/>
            <person name="Labutti K."/>
            <person name="Salamov A."/>
            <person name="Andreopoulos B."/>
            <person name="Baker S."/>
            <person name="Barry K."/>
            <person name="Bills G."/>
            <person name="Bluhm B."/>
            <person name="Cannon C."/>
            <person name="Castanera R."/>
            <person name="Culley D."/>
            <person name="Daum C."/>
            <person name="Ezra D."/>
            <person name="Gonzalez J."/>
            <person name="Henrissat B."/>
            <person name="Kuo A."/>
            <person name="Liang C."/>
            <person name="Lipzen A."/>
            <person name="Lutzoni F."/>
            <person name="Magnuson J."/>
            <person name="Mondo S."/>
            <person name="Nolan M."/>
            <person name="Ohm R."/>
            <person name="Pangilinan J."/>
            <person name="Park H.-J."/>
            <person name="Ramirez L."/>
            <person name="Alfaro M."/>
            <person name="Sun H."/>
            <person name="Tritt A."/>
            <person name="Yoshinaga Y."/>
            <person name="Zwiers L.-H."/>
            <person name="Turgeon B."/>
            <person name="Goodwin S."/>
            <person name="Spatafora J."/>
            <person name="Crous P."/>
            <person name="Grigoriev I."/>
        </authorList>
    </citation>
    <scope>NUCLEOTIDE SEQUENCE</scope>
    <source>
        <strain evidence="10">CBS 123094</strain>
    </source>
</reference>
<evidence type="ECO:0000256" key="5">
    <source>
        <dbReference type="ARBA" id="ARBA00023163"/>
    </source>
</evidence>
<protein>
    <recommendedName>
        <fullName evidence="3 8">Mediator of RNA polymerase II transcription subunit 4</fullName>
    </recommendedName>
    <alternativeName>
        <fullName evidence="7 8">Mediator complex subunit 4</fullName>
    </alternativeName>
</protein>
<dbReference type="OrthoDB" id="1929813at2759"/>
<accession>A0A6A5WW39</accession>
<proteinExistence type="inferred from homology"/>
<keyword evidence="11" id="KW-1185">Reference proteome</keyword>
<name>A0A6A5WW39_9PLEO</name>
<evidence type="ECO:0000313" key="10">
    <source>
        <dbReference type="EMBL" id="KAF2005817.1"/>
    </source>
</evidence>
<evidence type="ECO:0000256" key="2">
    <source>
        <dbReference type="ARBA" id="ARBA00009626"/>
    </source>
</evidence>
<feature type="region of interest" description="Disordered" evidence="9">
    <location>
        <begin position="123"/>
        <end position="180"/>
    </location>
</feature>
<organism evidence="10 11">
    <name type="scientific">Amniculicola lignicola CBS 123094</name>
    <dbReference type="NCBI Taxonomy" id="1392246"/>
    <lineage>
        <taxon>Eukaryota</taxon>
        <taxon>Fungi</taxon>
        <taxon>Dikarya</taxon>
        <taxon>Ascomycota</taxon>
        <taxon>Pezizomycotina</taxon>
        <taxon>Dothideomycetes</taxon>
        <taxon>Pleosporomycetidae</taxon>
        <taxon>Pleosporales</taxon>
        <taxon>Amniculicolaceae</taxon>
        <taxon>Amniculicola</taxon>
    </lineage>
</organism>
<comment type="similarity">
    <text evidence="2 8">Belongs to the Mediator complex subunit 4 family.</text>
</comment>
<dbReference type="Pfam" id="PF10018">
    <property type="entry name" value="Med4"/>
    <property type="match status" value="1"/>
</dbReference>
<dbReference type="AlphaFoldDB" id="A0A6A5WW39"/>
<dbReference type="GO" id="GO:0016592">
    <property type="term" value="C:mediator complex"/>
    <property type="evidence" value="ECO:0007669"/>
    <property type="project" value="InterPro"/>
</dbReference>
<evidence type="ECO:0000256" key="8">
    <source>
        <dbReference type="RuleBase" id="RU364141"/>
    </source>
</evidence>
<keyword evidence="4 8" id="KW-0805">Transcription regulation</keyword>
<dbReference type="Proteomes" id="UP000799779">
    <property type="component" value="Unassembled WGS sequence"/>
</dbReference>
<feature type="region of interest" description="Disordered" evidence="9">
    <location>
        <begin position="255"/>
        <end position="293"/>
    </location>
</feature>
<comment type="subcellular location">
    <subcellularLocation>
        <location evidence="1 8">Nucleus</location>
    </subcellularLocation>
</comment>
<dbReference type="GO" id="GO:0006357">
    <property type="term" value="P:regulation of transcription by RNA polymerase II"/>
    <property type="evidence" value="ECO:0007669"/>
    <property type="project" value="InterPro"/>
</dbReference>
<feature type="compositionally biased region" description="Low complexity" evidence="9">
    <location>
        <begin position="151"/>
        <end position="162"/>
    </location>
</feature>
<evidence type="ECO:0000256" key="6">
    <source>
        <dbReference type="ARBA" id="ARBA00023242"/>
    </source>
</evidence>
<sequence>MDDILDAQFQRVETALNTLVESIASYNPSIAAATDLVAADDALSSGLEQLSQHQENHKRIITLRAEAEALETHLKTSVTTLASLRHELFETPATALPEDSHAVPVDELLQYAKTLAAYTIPPTYREPVSKDQDDADKDKDNASAAEIPSQGAGTPAITAPTTSVDEPMKDAADEDPKREVTAEEAEWYKKLTAGGWTWYPWPDEFKINSGNLARIQELKRLGFDPWTTTTDVLEPSDGQPGVEGGQPIAQVADMAERETAPAGVPKEPVVAAPRPPEQPAEKFSGFDLDDDSD</sequence>
<keyword evidence="5 8" id="KW-0804">Transcription</keyword>
<evidence type="ECO:0000256" key="4">
    <source>
        <dbReference type="ARBA" id="ARBA00023015"/>
    </source>
</evidence>
<dbReference type="InterPro" id="IPR019258">
    <property type="entry name" value="Mediator_Med4"/>
</dbReference>